<dbReference type="RefSeq" id="WP_193923930.1">
    <property type="nucleotide sequence ID" value="NZ_JADEWL010000114.1"/>
</dbReference>
<organism evidence="2 3">
    <name type="scientific">Plectonema cf. radiosum LEGE 06105</name>
    <dbReference type="NCBI Taxonomy" id="945769"/>
    <lineage>
        <taxon>Bacteria</taxon>
        <taxon>Bacillati</taxon>
        <taxon>Cyanobacteriota</taxon>
        <taxon>Cyanophyceae</taxon>
        <taxon>Oscillatoriophycideae</taxon>
        <taxon>Oscillatoriales</taxon>
        <taxon>Microcoleaceae</taxon>
        <taxon>Plectonema</taxon>
    </lineage>
</organism>
<feature type="transmembrane region" description="Helical" evidence="1">
    <location>
        <begin position="90"/>
        <end position="108"/>
    </location>
</feature>
<gene>
    <name evidence="2" type="ORF">IQ247_24195</name>
</gene>
<proteinExistence type="predicted"/>
<evidence type="ECO:0000313" key="3">
    <source>
        <dbReference type="Proteomes" id="UP000620559"/>
    </source>
</evidence>
<feature type="transmembrane region" description="Helical" evidence="1">
    <location>
        <begin position="185"/>
        <end position="211"/>
    </location>
</feature>
<reference evidence="2" key="1">
    <citation type="submission" date="2020-10" db="EMBL/GenBank/DDBJ databases">
        <authorList>
            <person name="Castelo-Branco R."/>
            <person name="Eusebio N."/>
            <person name="Adriana R."/>
            <person name="Vieira A."/>
            <person name="Brugerolle De Fraissinette N."/>
            <person name="Rezende De Castro R."/>
            <person name="Schneider M.P."/>
            <person name="Vasconcelos V."/>
            <person name="Leao P.N."/>
        </authorList>
    </citation>
    <scope>NUCLEOTIDE SEQUENCE</scope>
    <source>
        <strain evidence="2">LEGE 06105</strain>
    </source>
</reference>
<protein>
    <submittedName>
        <fullName evidence="2">Uncharacterized protein</fullName>
    </submittedName>
</protein>
<keyword evidence="1" id="KW-0812">Transmembrane</keyword>
<dbReference type="AlphaFoldDB" id="A0A8J7JVF1"/>
<feature type="transmembrane region" description="Helical" evidence="1">
    <location>
        <begin position="115"/>
        <end position="135"/>
    </location>
</feature>
<name>A0A8J7JVF1_9CYAN</name>
<feature type="transmembrane region" description="Helical" evidence="1">
    <location>
        <begin position="67"/>
        <end position="84"/>
    </location>
</feature>
<keyword evidence="1" id="KW-0472">Membrane</keyword>
<sequence>MQPFRTVLNTINNNESYRRFTKNSLLMNWGWLASFFMISIFNGWVINLSPVKTRFLSIEPTLLKQTIVIYFAIFPLASIVYIFLKSTKILVFSIIASQSILAIALCYIKLPNFSPLLVVFLGFNLLLFVFLLFFVCKTRGFVAPAFILCFVTILIITGFGRLAFHLVWYCNLILTVNKAGRQLRYALNSFDAAILSLTGIAAIGLAVGWLMGGVVKG</sequence>
<accession>A0A8J7JVF1</accession>
<dbReference type="EMBL" id="JADEWL010000114">
    <property type="protein sequence ID" value="MBE9215729.1"/>
    <property type="molecule type" value="Genomic_DNA"/>
</dbReference>
<keyword evidence="3" id="KW-1185">Reference proteome</keyword>
<keyword evidence="1" id="KW-1133">Transmembrane helix</keyword>
<comment type="caution">
    <text evidence="2">The sequence shown here is derived from an EMBL/GenBank/DDBJ whole genome shotgun (WGS) entry which is preliminary data.</text>
</comment>
<dbReference type="Proteomes" id="UP000620559">
    <property type="component" value="Unassembled WGS sequence"/>
</dbReference>
<evidence type="ECO:0000313" key="2">
    <source>
        <dbReference type="EMBL" id="MBE9215729.1"/>
    </source>
</evidence>
<feature type="transmembrane region" description="Helical" evidence="1">
    <location>
        <begin position="141"/>
        <end position="164"/>
    </location>
</feature>
<evidence type="ECO:0000256" key="1">
    <source>
        <dbReference type="SAM" id="Phobius"/>
    </source>
</evidence>
<feature type="transmembrane region" description="Helical" evidence="1">
    <location>
        <begin position="26"/>
        <end position="46"/>
    </location>
</feature>